<comment type="caution">
    <text evidence="1">The sequence shown here is derived from an EMBL/GenBank/DDBJ whole genome shotgun (WGS) entry which is preliminary data.</text>
</comment>
<reference evidence="1 2" key="1">
    <citation type="journal article" date="2012" name="ISME J.">
        <title>Nitrification expanded: discovery, physiology and genomics of a nitrite-oxidizing bacterium from the phylum Chloroflexi.</title>
        <authorList>
            <person name="Sorokin D.Y."/>
            <person name="Lucker S."/>
            <person name="Vejmelkova D."/>
            <person name="Kostrikina N.A."/>
            <person name="Kleerebezem R."/>
            <person name="Rijpstra W.I."/>
            <person name="Damste J.S."/>
            <person name="Le Paslier D."/>
            <person name="Muyzer G."/>
            <person name="Wagner M."/>
            <person name="van Loosdrecht M.C."/>
            <person name="Daims H."/>
        </authorList>
    </citation>
    <scope>NUCLEOTIDE SEQUENCE [LARGE SCALE GENOMIC DNA]</scope>
    <source>
        <strain evidence="2">none</strain>
    </source>
</reference>
<evidence type="ECO:0000313" key="1">
    <source>
        <dbReference type="EMBL" id="CCF85582.1"/>
    </source>
</evidence>
<dbReference type="Proteomes" id="UP000004221">
    <property type="component" value="Unassembled WGS sequence"/>
</dbReference>
<proteinExistence type="predicted"/>
<dbReference type="AlphaFoldDB" id="I4ELM0"/>
<evidence type="ECO:0000313" key="2">
    <source>
        <dbReference type="Proteomes" id="UP000004221"/>
    </source>
</evidence>
<sequence>MTRITRAEQETIIRRAADEECWDIYSEDPVMMRRLNTLAETQGITCRPVGDYGVRALIPKSWVKISVPPKRSEAQLAALARAREVRNRTAVGSAADA</sequence>
<protein>
    <submittedName>
        <fullName evidence="1">Uncharacterized protein</fullName>
    </submittedName>
</protein>
<accession>I4ELM0</accession>
<dbReference type="RefSeq" id="WP_008480580.1">
    <property type="nucleotide sequence ID" value="NZ_CAGS01000464.1"/>
</dbReference>
<dbReference type="EMBL" id="CAGS01000464">
    <property type="protein sequence ID" value="CCF85582.1"/>
    <property type="molecule type" value="Genomic_DNA"/>
</dbReference>
<organism evidence="1 2">
    <name type="scientific">Nitrolancea hollandica Lb</name>
    <dbReference type="NCBI Taxonomy" id="1129897"/>
    <lineage>
        <taxon>Bacteria</taxon>
        <taxon>Pseudomonadati</taxon>
        <taxon>Thermomicrobiota</taxon>
        <taxon>Thermomicrobia</taxon>
        <taxon>Sphaerobacterales</taxon>
        <taxon>Sphaerobacterineae</taxon>
        <taxon>Sphaerobacteraceae</taxon>
        <taxon>Nitrolancea</taxon>
    </lineage>
</organism>
<name>I4ELM0_9BACT</name>
<keyword evidence="2" id="KW-1185">Reference proteome</keyword>
<gene>
    <name evidence="1" type="ORF">NITHO_5160026</name>
</gene>